<evidence type="ECO:0000313" key="3">
    <source>
        <dbReference type="Proteomes" id="UP000253741"/>
    </source>
</evidence>
<keyword evidence="2" id="KW-0645">Protease</keyword>
<dbReference type="Proteomes" id="UP000253741">
    <property type="component" value="Unassembled WGS sequence"/>
</dbReference>
<dbReference type="OrthoDB" id="3630272at2"/>
<keyword evidence="3" id="KW-1185">Reference proteome</keyword>
<accession>A0A370BCA9</accession>
<reference evidence="2 3" key="1">
    <citation type="submission" date="2018-07" db="EMBL/GenBank/DDBJ databases">
        <title>Streptomyces species from bats.</title>
        <authorList>
            <person name="Dunlap C."/>
        </authorList>
    </citation>
    <scope>NUCLEOTIDE SEQUENCE [LARGE SCALE GENOMIC DNA]</scope>
    <source>
        <strain evidence="2 3">AC230</strain>
    </source>
</reference>
<dbReference type="GO" id="GO:0006508">
    <property type="term" value="P:proteolysis"/>
    <property type="evidence" value="ECO:0007669"/>
    <property type="project" value="UniProtKB-KW"/>
</dbReference>
<proteinExistence type="predicted"/>
<name>A0A370BCA9_9ACTN</name>
<organism evidence="2 3">
    <name type="scientific">Streptomyces corynorhini</name>
    <dbReference type="NCBI Taxonomy" id="2282652"/>
    <lineage>
        <taxon>Bacteria</taxon>
        <taxon>Bacillati</taxon>
        <taxon>Actinomycetota</taxon>
        <taxon>Actinomycetes</taxon>
        <taxon>Kitasatosporales</taxon>
        <taxon>Streptomycetaceae</taxon>
        <taxon>Streptomyces</taxon>
    </lineage>
</organism>
<dbReference type="InterPro" id="IPR009003">
    <property type="entry name" value="Peptidase_S1_PA"/>
</dbReference>
<feature type="domain" description="vWA-MoxR associated protein C-terminal" evidence="1">
    <location>
        <begin position="451"/>
        <end position="689"/>
    </location>
</feature>
<dbReference type="SUPFAM" id="SSF50494">
    <property type="entry name" value="Trypsin-like serine proteases"/>
    <property type="match status" value="1"/>
</dbReference>
<gene>
    <name evidence="2" type="ORF">DVH02_03770</name>
</gene>
<dbReference type="InterPro" id="IPR043504">
    <property type="entry name" value="Peptidase_S1_PA_chymotrypsin"/>
</dbReference>
<dbReference type="Pfam" id="PF20028">
    <property type="entry name" value="VMAP-C"/>
    <property type="match status" value="1"/>
</dbReference>
<dbReference type="RefSeq" id="WP_114622223.1">
    <property type="nucleotide sequence ID" value="NZ_QQNA01000021.1"/>
</dbReference>
<dbReference type="Gene3D" id="2.40.10.10">
    <property type="entry name" value="Trypsin-like serine proteases"/>
    <property type="match status" value="1"/>
</dbReference>
<evidence type="ECO:0000313" key="2">
    <source>
        <dbReference type="EMBL" id="RDG39420.1"/>
    </source>
</evidence>
<evidence type="ECO:0000259" key="1">
    <source>
        <dbReference type="Pfam" id="PF20028"/>
    </source>
</evidence>
<comment type="caution">
    <text evidence="2">The sequence shown here is derived from an EMBL/GenBank/DDBJ whole genome shotgun (WGS) entry which is preliminary data.</text>
</comment>
<protein>
    <submittedName>
        <fullName evidence="2">Serine protease</fullName>
    </submittedName>
</protein>
<dbReference type="EMBL" id="QQNA01000021">
    <property type="protein sequence ID" value="RDG39420.1"/>
    <property type="molecule type" value="Genomic_DNA"/>
</dbReference>
<keyword evidence="2" id="KW-0378">Hydrolase</keyword>
<dbReference type="AlphaFoldDB" id="A0A370BCA9"/>
<dbReference type="Pfam" id="PF13365">
    <property type="entry name" value="Trypsin_2"/>
    <property type="match status" value="1"/>
</dbReference>
<dbReference type="InterPro" id="IPR045450">
    <property type="entry name" value="VMAP_C"/>
</dbReference>
<dbReference type="GO" id="GO:0008233">
    <property type="term" value="F:peptidase activity"/>
    <property type="evidence" value="ECO:0007669"/>
    <property type="project" value="UniProtKB-KW"/>
</dbReference>
<sequence length="703" mass="75532">MVIDPYGGPGGGAPGVPNDSVRALVDLVMAATVRIHAAERGYDPEGPGGSFLGSGFFIAPSWVLTCAHVAMQGEGRDVAVIFEAGPESGLTSVAGTVVATLPEAAPEPSGGPARPPRGGWPAPDLALIRLGRPVDHACVYVAERPAPFFGGGQVLYTGWTEVGGRIKRLTGRCTVQGTVGGWADPDEQMRLGGDVLPPGVSGGPTVDLTRGEVVGVLKSQLVGGMGGTSIGIERLRSLPVPGAMAGTEADDDYQAVFHAHDRYHADQHDSRVGRGPTWVDVQDGLGAGAGRVLSPQQRVTLLGRLAELPPPVSTHSLLDLLVRLPGVHTVDRYPAPRGWRDGLGALYENRGGEAALRLILSYCVSVISAERPYVTQATAEAEESLWNWVDGIAADRLSRDFRNEIFLLRAAARHRTDREQRRAAPAYGERPREGERPFVLLELEPRGWERDSYDWRVGVARHTGEVVPVGEDSRGTAGHELPTRLGAPLTEAFRRCDEPDSPAVLQVAVVQAELGFEVDGWRLTADEPPLGAVRPVVVRPSDQEPPLTDDEARERRVRWERVRSAAIRARIVDCEGGLRVPVPAEEELRTLAHETVPVLCRYADRPDGETAAGLTRLVRGGFHIALLRRGRDGSHAVCADFHRRAVATVAEAGGADQLPRTVLDLRRGVWTGRTETYWSDGIALFYDDPTHPLPGAGQLLEAP</sequence>